<dbReference type="Pfam" id="PF08447">
    <property type="entry name" value="PAS_3"/>
    <property type="match status" value="1"/>
</dbReference>
<keyword evidence="3" id="KW-0597">Phosphoprotein</keyword>
<dbReference type="InterPro" id="IPR036890">
    <property type="entry name" value="HATPase_C_sf"/>
</dbReference>
<proteinExistence type="predicted"/>
<dbReference type="Gene3D" id="3.30.450.20">
    <property type="entry name" value="PAS domain"/>
    <property type="match status" value="2"/>
</dbReference>
<keyword evidence="5" id="KW-0418">Kinase</keyword>
<dbReference type="SMART" id="SM00091">
    <property type="entry name" value="PAS"/>
    <property type="match status" value="2"/>
</dbReference>
<evidence type="ECO:0000256" key="1">
    <source>
        <dbReference type="ARBA" id="ARBA00000085"/>
    </source>
</evidence>
<evidence type="ECO:0000256" key="4">
    <source>
        <dbReference type="ARBA" id="ARBA00022679"/>
    </source>
</evidence>
<dbReference type="Proteomes" id="UP001596333">
    <property type="component" value="Unassembled WGS sequence"/>
</dbReference>
<sequence>MCDRPDPATLLDLAQDKVVVLDASGVYQYLNAAVVDLLGFDPDELVGTDAFALVHPEDERWLRGAFDAIVAGERETTDPLEFRYGTADDEWVWLRTTVHVPDETGVDGYVLTSRDVTQEVESRRRLETITSASSDVFWMFSADWSELLFVNDAVESVFDVSAAELERRPRRFLDRVHPDDRPYVERAMERLSSGESTFLDYRLGAGDGPTKWVRVPGEPVTENGEVVSVAGFARDVTEEYRRERQLAVMDNLLRHTIRNDMNVVDGTAERIADRVAAAEDEEVSALVDEISEHAETIRRVARELLTTAEKQRGVIDLLRQRGSPHPIEIEPVVETAVDMAVDDLDAANPEGDADPPAPEVSVSCRSDVLAFTHPELDYAIAELVANGLEHAESTPVVRVTVTESAEVVEISIRDNCSPIPPEERSAITDRWEMDDLHHTEGMGLWLVYWIADRSGGDLSFDTHDDGNVVTLTVPNAKSDEGASGDEAPIGDEAAIDRPPRTSTGRGEGKSN</sequence>
<dbReference type="AlphaFoldDB" id="A0ABD5UDI7"/>
<dbReference type="InterPro" id="IPR005467">
    <property type="entry name" value="His_kinase_dom"/>
</dbReference>
<feature type="domain" description="PAC" evidence="9">
    <location>
        <begin position="78"/>
        <end position="128"/>
    </location>
</feature>
<dbReference type="InterPro" id="IPR035965">
    <property type="entry name" value="PAS-like_dom_sf"/>
</dbReference>
<gene>
    <name evidence="10" type="ORF">ACFQEY_00170</name>
</gene>
<accession>A0ABD5UDI7</accession>
<dbReference type="GO" id="GO:0004673">
    <property type="term" value="F:protein histidine kinase activity"/>
    <property type="evidence" value="ECO:0007669"/>
    <property type="project" value="UniProtKB-EC"/>
</dbReference>
<dbReference type="SUPFAM" id="SSF55785">
    <property type="entry name" value="PYP-like sensor domain (PAS domain)"/>
    <property type="match status" value="2"/>
</dbReference>
<comment type="caution">
    <text evidence="10">The sequence shown here is derived from an EMBL/GenBank/DDBJ whole genome shotgun (WGS) entry which is preliminary data.</text>
</comment>
<dbReference type="CDD" id="cd00130">
    <property type="entry name" value="PAS"/>
    <property type="match status" value="2"/>
</dbReference>
<evidence type="ECO:0000256" key="2">
    <source>
        <dbReference type="ARBA" id="ARBA00012438"/>
    </source>
</evidence>
<evidence type="ECO:0000259" key="7">
    <source>
        <dbReference type="PROSITE" id="PS50109"/>
    </source>
</evidence>
<evidence type="ECO:0000313" key="11">
    <source>
        <dbReference type="Proteomes" id="UP001596333"/>
    </source>
</evidence>
<dbReference type="InterPro" id="IPR013656">
    <property type="entry name" value="PAS_4"/>
</dbReference>
<dbReference type="InterPro" id="IPR001610">
    <property type="entry name" value="PAC"/>
</dbReference>
<name>A0ABD5UDI7_9EURY</name>
<dbReference type="SMART" id="SM00086">
    <property type="entry name" value="PAC"/>
    <property type="match status" value="2"/>
</dbReference>
<reference evidence="10 11" key="1">
    <citation type="journal article" date="2019" name="Int. J. Syst. Evol. Microbiol.">
        <title>The Global Catalogue of Microorganisms (GCM) 10K type strain sequencing project: providing services to taxonomists for standard genome sequencing and annotation.</title>
        <authorList>
            <consortium name="The Broad Institute Genomics Platform"/>
            <consortium name="The Broad Institute Genome Sequencing Center for Infectious Disease"/>
            <person name="Wu L."/>
            <person name="Ma J."/>
        </authorList>
    </citation>
    <scope>NUCLEOTIDE SEQUENCE [LARGE SCALE GENOMIC DNA]</scope>
    <source>
        <strain evidence="10 11">Y73</strain>
    </source>
</reference>
<dbReference type="Pfam" id="PF02518">
    <property type="entry name" value="HATPase_c"/>
    <property type="match status" value="1"/>
</dbReference>
<dbReference type="InterPro" id="IPR000014">
    <property type="entry name" value="PAS"/>
</dbReference>
<dbReference type="PROSITE" id="PS50113">
    <property type="entry name" value="PAC"/>
    <property type="match status" value="2"/>
</dbReference>
<dbReference type="NCBIfam" id="TIGR00229">
    <property type="entry name" value="sensory_box"/>
    <property type="match status" value="2"/>
</dbReference>
<feature type="domain" description="Histidine kinase" evidence="7">
    <location>
        <begin position="252"/>
        <end position="477"/>
    </location>
</feature>
<feature type="region of interest" description="Disordered" evidence="6">
    <location>
        <begin position="473"/>
        <end position="511"/>
    </location>
</feature>
<dbReference type="Gene3D" id="3.30.565.10">
    <property type="entry name" value="Histidine kinase-like ATPase, C-terminal domain"/>
    <property type="match status" value="1"/>
</dbReference>
<evidence type="ECO:0000256" key="3">
    <source>
        <dbReference type="ARBA" id="ARBA00022553"/>
    </source>
</evidence>
<dbReference type="InterPro" id="IPR000700">
    <property type="entry name" value="PAS-assoc_C"/>
</dbReference>
<dbReference type="InterPro" id="IPR052162">
    <property type="entry name" value="Sensor_kinase/Photoreceptor"/>
</dbReference>
<feature type="domain" description="PAS" evidence="8">
    <location>
        <begin position="122"/>
        <end position="195"/>
    </location>
</feature>
<feature type="domain" description="PAC" evidence="9">
    <location>
        <begin position="197"/>
        <end position="248"/>
    </location>
</feature>
<evidence type="ECO:0000256" key="5">
    <source>
        <dbReference type="ARBA" id="ARBA00022777"/>
    </source>
</evidence>
<comment type="catalytic activity">
    <reaction evidence="1">
        <text>ATP + protein L-histidine = ADP + protein N-phospho-L-histidine.</text>
        <dbReference type="EC" id="2.7.13.3"/>
    </reaction>
</comment>
<dbReference type="Pfam" id="PF08448">
    <property type="entry name" value="PAS_4"/>
    <property type="match status" value="1"/>
</dbReference>
<dbReference type="InterPro" id="IPR013655">
    <property type="entry name" value="PAS_fold_3"/>
</dbReference>
<evidence type="ECO:0000259" key="8">
    <source>
        <dbReference type="PROSITE" id="PS50112"/>
    </source>
</evidence>
<evidence type="ECO:0000259" key="9">
    <source>
        <dbReference type="PROSITE" id="PS50113"/>
    </source>
</evidence>
<dbReference type="CDD" id="cd16936">
    <property type="entry name" value="HATPase_RsbW-like"/>
    <property type="match status" value="1"/>
</dbReference>
<dbReference type="InterPro" id="IPR003594">
    <property type="entry name" value="HATPase_dom"/>
</dbReference>
<keyword evidence="11" id="KW-1185">Reference proteome</keyword>
<dbReference type="EC" id="2.7.13.3" evidence="2"/>
<organism evidence="10 11">
    <name type="scientific">Halorubrum trueperi</name>
    <dbReference type="NCBI Taxonomy" id="2004704"/>
    <lineage>
        <taxon>Archaea</taxon>
        <taxon>Methanobacteriati</taxon>
        <taxon>Methanobacteriota</taxon>
        <taxon>Stenosarchaea group</taxon>
        <taxon>Halobacteria</taxon>
        <taxon>Halobacteriales</taxon>
        <taxon>Haloferacaceae</taxon>
        <taxon>Halorubrum</taxon>
    </lineage>
</organism>
<dbReference type="SMART" id="SM00387">
    <property type="entry name" value="HATPase_c"/>
    <property type="match status" value="1"/>
</dbReference>
<protein>
    <recommendedName>
        <fullName evidence="2">histidine kinase</fullName>
        <ecNumber evidence="2">2.7.13.3</ecNumber>
    </recommendedName>
</protein>
<feature type="domain" description="PAS" evidence="8">
    <location>
        <begin position="3"/>
        <end position="73"/>
    </location>
</feature>
<dbReference type="PANTHER" id="PTHR43304">
    <property type="entry name" value="PHYTOCHROME-LIKE PROTEIN CPH1"/>
    <property type="match status" value="1"/>
</dbReference>
<dbReference type="EMBL" id="JBHSXI010000001">
    <property type="protein sequence ID" value="MFC6887474.1"/>
    <property type="molecule type" value="Genomic_DNA"/>
</dbReference>
<evidence type="ECO:0000256" key="6">
    <source>
        <dbReference type="SAM" id="MobiDB-lite"/>
    </source>
</evidence>
<dbReference type="SUPFAM" id="SSF55874">
    <property type="entry name" value="ATPase domain of HSP90 chaperone/DNA topoisomerase II/histidine kinase"/>
    <property type="match status" value="1"/>
</dbReference>
<dbReference type="PROSITE" id="PS50109">
    <property type="entry name" value="HIS_KIN"/>
    <property type="match status" value="1"/>
</dbReference>
<evidence type="ECO:0000313" key="10">
    <source>
        <dbReference type="EMBL" id="MFC6887474.1"/>
    </source>
</evidence>
<keyword evidence="4" id="KW-0808">Transferase</keyword>
<dbReference type="PROSITE" id="PS50112">
    <property type="entry name" value="PAS"/>
    <property type="match status" value="2"/>
</dbReference>
<dbReference type="PANTHER" id="PTHR43304:SF1">
    <property type="entry name" value="PAC DOMAIN-CONTAINING PROTEIN"/>
    <property type="match status" value="1"/>
</dbReference>
<dbReference type="RefSeq" id="WP_379763563.1">
    <property type="nucleotide sequence ID" value="NZ_JBHSXI010000001.1"/>
</dbReference>